<keyword evidence="4 6" id="KW-1133">Transmembrane helix</keyword>
<evidence type="ECO:0000256" key="1">
    <source>
        <dbReference type="ARBA" id="ARBA00004141"/>
    </source>
</evidence>
<gene>
    <name evidence="7" type="ORF">DdX_12921</name>
</gene>
<keyword evidence="3 6" id="KW-0812">Transmembrane</keyword>
<evidence type="ECO:0000313" key="8">
    <source>
        <dbReference type="Proteomes" id="UP001201812"/>
    </source>
</evidence>
<reference evidence="7" key="1">
    <citation type="submission" date="2022-01" db="EMBL/GenBank/DDBJ databases">
        <title>Genome Sequence Resource for Two Populations of Ditylenchus destructor, the Migratory Endoparasitic Phytonematode.</title>
        <authorList>
            <person name="Zhang H."/>
            <person name="Lin R."/>
            <person name="Xie B."/>
        </authorList>
    </citation>
    <scope>NUCLEOTIDE SEQUENCE</scope>
    <source>
        <strain evidence="7">BazhouSP</strain>
    </source>
</reference>
<evidence type="ECO:0000256" key="3">
    <source>
        <dbReference type="ARBA" id="ARBA00022692"/>
    </source>
</evidence>
<dbReference type="EMBL" id="JAKKPZ010000046">
    <property type="protein sequence ID" value="KAI1706710.1"/>
    <property type="molecule type" value="Genomic_DNA"/>
</dbReference>
<dbReference type="PANTHER" id="PTHR31627:SF42">
    <property type="entry name" value="G_PROTEIN_RECEP_F1_2 DOMAIN-CONTAINING PROTEIN-RELATED"/>
    <property type="match status" value="1"/>
</dbReference>
<feature type="transmembrane region" description="Helical" evidence="6">
    <location>
        <begin position="245"/>
        <end position="269"/>
    </location>
</feature>
<dbReference type="Gene3D" id="1.20.1070.10">
    <property type="entry name" value="Rhodopsin 7-helix transmembrane proteins"/>
    <property type="match status" value="1"/>
</dbReference>
<protein>
    <recommendedName>
        <fullName evidence="6">Serpentine receptor class gamma</fullName>
    </recommendedName>
</protein>
<dbReference type="InterPro" id="IPR000609">
    <property type="entry name" value="7TM_GPCR_serpentine_rcpt_Srg"/>
</dbReference>
<comment type="caution">
    <text evidence="6">Lacks conserved residue(s) required for the propagation of feature annotation.</text>
</comment>
<sequence length="432" mass="49445">MSTLAHTIQTTTPFVGRCPPDAVDCYRILTAWEIVTLSIAVIAFIFQIALFNFVIRQVMSRHEYFSSSFYKLFCVLSSIEILHGIQDSFYQRVYNYGLFLDVFEGNEALCRIDYFLSGYFSYFQCFAHLIIATNRFTVFVFPLRYKSIWKRKLLIYAVIVNALLPLPFLSFRIPAKAIYYYDGPDQLGIKYTDKTVGFYAGLTSASISVFTSLASAILEFSALIAFRKHARQFPISQENWNNLRLLGCTILMLISQALLTAYHCCMMYGNLFNVPSAIDFAQMNVSWVFDQFCFNSSICLFISSSDVRRSFLKFYKLYREKSSIIEVTTMTTTIEPLRAGNSSSGGRIRFGLSSSRVEVTKPTLAVLRFLFLQAPQALVRVVFLFLSLRLRPCSQASSYFLRSFAEGSPTISDPDFMFLASNYVREMANTHW</sequence>
<comment type="similarity">
    <text evidence="2 6">Belongs to the nematode receptor-like protein srg family.</text>
</comment>
<dbReference type="PANTHER" id="PTHR31627">
    <property type="entry name" value="SERPENTINE RECEPTOR CLASS GAMMA-RELATED"/>
    <property type="match status" value="1"/>
</dbReference>
<proteinExistence type="inferred from homology"/>
<dbReference type="Proteomes" id="UP001201812">
    <property type="component" value="Unassembled WGS sequence"/>
</dbReference>
<name>A0AAD4R3B9_9BILA</name>
<feature type="transmembrane region" description="Helical" evidence="6">
    <location>
        <begin position="119"/>
        <end position="141"/>
    </location>
</feature>
<comment type="subcellular location">
    <subcellularLocation>
        <location evidence="1">Membrane</location>
        <topology evidence="1">Multi-pass membrane protein</topology>
    </subcellularLocation>
</comment>
<keyword evidence="5 6" id="KW-0472">Membrane</keyword>
<dbReference type="GO" id="GO:0007606">
    <property type="term" value="P:sensory perception of chemical stimulus"/>
    <property type="evidence" value="ECO:0007669"/>
    <property type="project" value="UniProtKB-UniRule"/>
</dbReference>
<comment type="caution">
    <text evidence="7">The sequence shown here is derived from an EMBL/GenBank/DDBJ whole genome shotgun (WGS) entry which is preliminary data.</text>
</comment>
<dbReference type="SUPFAM" id="SSF81321">
    <property type="entry name" value="Family A G protein-coupled receptor-like"/>
    <property type="match status" value="1"/>
</dbReference>
<evidence type="ECO:0000256" key="5">
    <source>
        <dbReference type="ARBA" id="ARBA00023136"/>
    </source>
</evidence>
<dbReference type="GO" id="GO:0016020">
    <property type="term" value="C:membrane"/>
    <property type="evidence" value="ECO:0007669"/>
    <property type="project" value="UniProtKB-SubCell"/>
</dbReference>
<organism evidence="7 8">
    <name type="scientific">Ditylenchus destructor</name>
    <dbReference type="NCBI Taxonomy" id="166010"/>
    <lineage>
        <taxon>Eukaryota</taxon>
        <taxon>Metazoa</taxon>
        <taxon>Ecdysozoa</taxon>
        <taxon>Nematoda</taxon>
        <taxon>Chromadorea</taxon>
        <taxon>Rhabditida</taxon>
        <taxon>Tylenchina</taxon>
        <taxon>Tylenchomorpha</taxon>
        <taxon>Sphaerularioidea</taxon>
        <taxon>Anguinidae</taxon>
        <taxon>Anguininae</taxon>
        <taxon>Ditylenchus</taxon>
    </lineage>
</organism>
<dbReference type="Pfam" id="PF02118">
    <property type="entry name" value="Srg"/>
    <property type="match status" value="1"/>
</dbReference>
<dbReference type="InterPro" id="IPR051119">
    <property type="entry name" value="Nematode_SR-like"/>
</dbReference>
<feature type="transmembrane region" description="Helical" evidence="6">
    <location>
        <begin position="67"/>
        <end position="85"/>
    </location>
</feature>
<feature type="transmembrane region" description="Helical" evidence="6">
    <location>
        <begin position="153"/>
        <end position="173"/>
    </location>
</feature>
<evidence type="ECO:0000256" key="2">
    <source>
        <dbReference type="ARBA" id="ARBA00005692"/>
    </source>
</evidence>
<feature type="transmembrane region" description="Helical" evidence="6">
    <location>
        <begin position="34"/>
        <end position="55"/>
    </location>
</feature>
<evidence type="ECO:0000313" key="7">
    <source>
        <dbReference type="EMBL" id="KAI1706710.1"/>
    </source>
</evidence>
<accession>A0AAD4R3B9</accession>
<dbReference type="AlphaFoldDB" id="A0AAD4R3B9"/>
<evidence type="ECO:0000256" key="4">
    <source>
        <dbReference type="ARBA" id="ARBA00022989"/>
    </source>
</evidence>
<keyword evidence="8" id="KW-1185">Reference proteome</keyword>
<evidence type="ECO:0000256" key="6">
    <source>
        <dbReference type="RuleBase" id="RU280813"/>
    </source>
</evidence>
<feature type="transmembrane region" description="Helical" evidence="6">
    <location>
        <begin position="198"/>
        <end position="224"/>
    </location>
</feature>
<dbReference type="GO" id="GO:0004888">
    <property type="term" value="F:transmembrane signaling receptor activity"/>
    <property type="evidence" value="ECO:0007669"/>
    <property type="project" value="InterPro"/>
</dbReference>